<dbReference type="KEGG" id="syn:slr7025"/>
<accession>Q6ZEH3</accession>
<proteinExistence type="predicted"/>
<evidence type="ECO:0000313" key="2">
    <source>
        <dbReference type="Proteomes" id="UP000001425"/>
    </source>
</evidence>
<dbReference type="Proteomes" id="UP000001425">
    <property type="component" value="Plasmid pSYSA"/>
</dbReference>
<evidence type="ECO:0000313" key="1">
    <source>
        <dbReference type="EMBL" id="BAD01927.1"/>
    </source>
</evidence>
<sequence>MNITFKFNFMSYKHYFSPKHKPEITQAITITEPAIIFRLNKTYSTNLSQQEIYDITRSDWILGHRREKAEYGFAAFKGVVLQVYRIDRWDFSGKVTDVGRQRWFFEGKVATEMQDYINGNISHYFKKGDRSPTKYLNC</sequence>
<dbReference type="AlphaFoldDB" id="Q6ZEH3"/>
<dbReference type="EMBL" id="AP004311">
    <property type="protein sequence ID" value="BAD01927.1"/>
    <property type="molecule type" value="Genomic_DNA"/>
</dbReference>
<gene>
    <name evidence="1" type="ordered locus">slr7025</name>
</gene>
<keyword evidence="1" id="KW-0614">Plasmid</keyword>
<dbReference type="EnsemblBacteria" id="BAD01927">
    <property type="protein sequence ID" value="BAD01927"/>
    <property type="gene ID" value="BAD01927"/>
</dbReference>
<geneLocation type="plasmid" evidence="1 2">
    <name>pSYSA</name>
</geneLocation>
<dbReference type="InParanoid" id="Q6ZEH3"/>
<reference evidence="1 2" key="1">
    <citation type="journal article" date="2003" name="DNA Res.">
        <title>Structural analysis of four large plasmids harboring in a unicellular cyanobacterium, Synechocystis sp. PCC 6803.</title>
        <authorList>
            <person name="Kaneko T."/>
            <person name="Nakamura Y."/>
            <person name="Sasamoto S."/>
            <person name="Watanabe A."/>
            <person name="Kohara M."/>
            <person name="Matsumoto M."/>
            <person name="Shimpo S."/>
            <person name="Yamada M."/>
            <person name="Tabata S."/>
        </authorList>
    </citation>
    <scope>NUCLEOTIDE SEQUENCE [LARGE SCALE GENOMIC DNA]</scope>
    <source>
        <strain evidence="2">ATCC 27184 / PCC 6803 / Kazusa</strain>
    </source>
</reference>
<name>Q6ZEH3_SYNY3</name>
<organism evidence="1 2">
    <name type="scientific">Synechocystis sp. (strain ATCC 27184 / PCC 6803 / Kazusa)</name>
    <dbReference type="NCBI Taxonomy" id="1111708"/>
    <lineage>
        <taxon>Bacteria</taxon>
        <taxon>Bacillati</taxon>
        <taxon>Cyanobacteriota</taxon>
        <taxon>Cyanophyceae</taxon>
        <taxon>Synechococcales</taxon>
        <taxon>Merismopediaceae</taxon>
        <taxon>Synechocystis</taxon>
    </lineage>
</organism>
<protein>
    <submittedName>
        <fullName evidence="1">Slr7025 protein</fullName>
    </submittedName>
</protein>
<keyword evidence="2" id="KW-1185">Reference proteome</keyword>